<evidence type="ECO:0000256" key="4">
    <source>
        <dbReference type="ARBA" id="ARBA00013014"/>
    </source>
</evidence>
<comment type="similarity">
    <text evidence="3 11">Belongs to the ketopantoate reductase family.</text>
</comment>
<accession>A0A6C0P0Y8</accession>
<dbReference type="NCBIfam" id="TIGR00745">
    <property type="entry name" value="apbA_panE"/>
    <property type="match status" value="1"/>
</dbReference>
<comment type="catalytic activity">
    <reaction evidence="10 11">
        <text>(R)-pantoate + NADP(+) = 2-dehydropantoate + NADPH + H(+)</text>
        <dbReference type="Rhea" id="RHEA:16233"/>
        <dbReference type="ChEBI" id="CHEBI:11561"/>
        <dbReference type="ChEBI" id="CHEBI:15378"/>
        <dbReference type="ChEBI" id="CHEBI:15980"/>
        <dbReference type="ChEBI" id="CHEBI:57783"/>
        <dbReference type="ChEBI" id="CHEBI:58349"/>
        <dbReference type="EC" id="1.1.1.169"/>
    </reaction>
</comment>
<dbReference type="GO" id="GO:0015940">
    <property type="term" value="P:pantothenate biosynthetic process"/>
    <property type="evidence" value="ECO:0007669"/>
    <property type="project" value="UniProtKB-UniPathway"/>
</dbReference>
<dbReference type="InterPro" id="IPR008927">
    <property type="entry name" value="6-PGluconate_DH-like_C_sf"/>
</dbReference>
<dbReference type="Proteomes" id="UP000479114">
    <property type="component" value="Chromosome"/>
</dbReference>
<comment type="function">
    <text evidence="1 11">Catalyzes the NADPH-dependent reduction of ketopantoate into pantoic acid.</text>
</comment>
<gene>
    <name evidence="14" type="ORF">GZH47_05725</name>
</gene>
<dbReference type="Pfam" id="PF08546">
    <property type="entry name" value="ApbA_C"/>
    <property type="match status" value="1"/>
</dbReference>
<organism evidence="14 15">
    <name type="scientific">Paenibacillus rhizovicinus</name>
    <dbReference type="NCBI Taxonomy" id="2704463"/>
    <lineage>
        <taxon>Bacteria</taxon>
        <taxon>Bacillati</taxon>
        <taxon>Bacillota</taxon>
        <taxon>Bacilli</taxon>
        <taxon>Bacillales</taxon>
        <taxon>Paenibacillaceae</taxon>
        <taxon>Paenibacillus</taxon>
    </lineage>
</organism>
<dbReference type="Pfam" id="PF02558">
    <property type="entry name" value="ApbA"/>
    <property type="match status" value="1"/>
</dbReference>
<dbReference type="GO" id="GO:0050661">
    <property type="term" value="F:NADP binding"/>
    <property type="evidence" value="ECO:0007669"/>
    <property type="project" value="TreeGrafter"/>
</dbReference>
<dbReference type="AlphaFoldDB" id="A0A6C0P0Y8"/>
<reference evidence="14 15" key="1">
    <citation type="submission" date="2020-02" db="EMBL/GenBank/DDBJ databases">
        <title>Paenibacillus sp. nov., isolated from rhizosphere soil of tomato.</title>
        <authorList>
            <person name="Weon H.-Y."/>
            <person name="Lee S.A."/>
        </authorList>
    </citation>
    <scope>NUCLEOTIDE SEQUENCE [LARGE SCALE GENOMIC DNA]</scope>
    <source>
        <strain evidence="14 15">14171R-81</strain>
    </source>
</reference>
<dbReference type="InterPro" id="IPR036291">
    <property type="entry name" value="NAD(P)-bd_dom_sf"/>
</dbReference>
<dbReference type="Gene3D" id="1.10.1040.10">
    <property type="entry name" value="N-(1-d-carboxylethyl)-l-norvaline Dehydrogenase, domain 2"/>
    <property type="match status" value="1"/>
</dbReference>
<dbReference type="EC" id="1.1.1.169" evidence="4 11"/>
<evidence type="ECO:0000313" key="14">
    <source>
        <dbReference type="EMBL" id="QHW30392.1"/>
    </source>
</evidence>
<comment type="pathway">
    <text evidence="2 11">Cofactor biosynthesis; (R)-pantothenate biosynthesis; (R)-pantoate from 3-methyl-2-oxobutanoate: step 2/2.</text>
</comment>
<dbReference type="SUPFAM" id="SSF48179">
    <property type="entry name" value="6-phosphogluconate dehydrogenase C-terminal domain-like"/>
    <property type="match status" value="1"/>
</dbReference>
<evidence type="ECO:0000256" key="11">
    <source>
        <dbReference type="RuleBase" id="RU362068"/>
    </source>
</evidence>
<dbReference type="InterPro" id="IPR013332">
    <property type="entry name" value="KPR_N"/>
</dbReference>
<name>A0A6C0P0Y8_9BACL</name>
<dbReference type="InterPro" id="IPR003710">
    <property type="entry name" value="ApbA"/>
</dbReference>
<dbReference type="InterPro" id="IPR050838">
    <property type="entry name" value="Ketopantoate_reductase"/>
</dbReference>
<dbReference type="EMBL" id="CP048286">
    <property type="protein sequence ID" value="QHW30392.1"/>
    <property type="molecule type" value="Genomic_DNA"/>
</dbReference>
<dbReference type="SUPFAM" id="SSF51735">
    <property type="entry name" value="NAD(P)-binding Rossmann-fold domains"/>
    <property type="match status" value="1"/>
</dbReference>
<dbReference type="InterPro" id="IPR013752">
    <property type="entry name" value="KPA_reductase"/>
</dbReference>
<evidence type="ECO:0000256" key="1">
    <source>
        <dbReference type="ARBA" id="ARBA00002919"/>
    </source>
</evidence>
<keyword evidence="7 11" id="KW-0521">NADP</keyword>
<keyword evidence="8 11" id="KW-0560">Oxidoreductase</keyword>
<dbReference type="PANTHER" id="PTHR43765:SF2">
    <property type="entry name" value="2-DEHYDROPANTOATE 2-REDUCTASE"/>
    <property type="match status" value="1"/>
</dbReference>
<keyword evidence="6 11" id="KW-0566">Pantothenate biosynthesis</keyword>
<evidence type="ECO:0000313" key="15">
    <source>
        <dbReference type="Proteomes" id="UP000479114"/>
    </source>
</evidence>
<evidence type="ECO:0000256" key="3">
    <source>
        <dbReference type="ARBA" id="ARBA00007870"/>
    </source>
</evidence>
<evidence type="ECO:0000256" key="2">
    <source>
        <dbReference type="ARBA" id="ARBA00004994"/>
    </source>
</evidence>
<dbReference type="UniPathway" id="UPA00028">
    <property type="reaction ID" value="UER00004"/>
</dbReference>
<proteinExistence type="inferred from homology"/>
<evidence type="ECO:0000256" key="8">
    <source>
        <dbReference type="ARBA" id="ARBA00023002"/>
    </source>
</evidence>
<sequence>MKIMIVGAGALGLLYAARLAEAGEDVLLLTRTDEQAQTLQSEGLLYKDVTGIERLVKIPAQSANRYADCESVHAFAADWILLTVKQPDVNETLFHVLRRAAASGASILALQNGVGHLERLREALPAASVYAAITTEGALRPDLCAVIHTGTGLLTFGGWSEDEKNDAKPQKMLLEALINAGIQAKLSKEMKDQVFLKLLINAVVNPLTAIFQVKNGELPQDPYRLKIMRALHDESETILRAAGMASGDDLWERLLGVCAATAANESSMLRDVRAGRVTEIDWINGGIIQRAKRLGMPSRMNEAVIALVEAL</sequence>
<evidence type="ECO:0000256" key="10">
    <source>
        <dbReference type="ARBA" id="ARBA00048793"/>
    </source>
</evidence>
<dbReference type="Gene3D" id="3.40.50.720">
    <property type="entry name" value="NAD(P)-binding Rossmann-like Domain"/>
    <property type="match status" value="1"/>
</dbReference>
<feature type="domain" description="Ketopantoate reductase C-terminal" evidence="13">
    <location>
        <begin position="192"/>
        <end position="310"/>
    </location>
</feature>
<dbReference type="GO" id="GO:0008677">
    <property type="term" value="F:2-dehydropantoate 2-reductase activity"/>
    <property type="evidence" value="ECO:0007669"/>
    <property type="project" value="UniProtKB-EC"/>
</dbReference>
<evidence type="ECO:0000256" key="7">
    <source>
        <dbReference type="ARBA" id="ARBA00022857"/>
    </source>
</evidence>
<evidence type="ECO:0000256" key="9">
    <source>
        <dbReference type="ARBA" id="ARBA00032024"/>
    </source>
</evidence>
<evidence type="ECO:0000256" key="6">
    <source>
        <dbReference type="ARBA" id="ARBA00022655"/>
    </source>
</evidence>
<dbReference type="KEGG" id="prz:GZH47_05725"/>
<evidence type="ECO:0000256" key="5">
    <source>
        <dbReference type="ARBA" id="ARBA00019465"/>
    </source>
</evidence>
<dbReference type="RefSeq" id="WP_162639119.1">
    <property type="nucleotide sequence ID" value="NZ_CP048286.1"/>
</dbReference>
<feature type="domain" description="Ketopantoate reductase N-terminal" evidence="12">
    <location>
        <begin position="3"/>
        <end position="160"/>
    </location>
</feature>
<keyword evidence="15" id="KW-1185">Reference proteome</keyword>
<evidence type="ECO:0000259" key="13">
    <source>
        <dbReference type="Pfam" id="PF08546"/>
    </source>
</evidence>
<dbReference type="InterPro" id="IPR013328">
    <property type="entry name" value="6PGD_dom2"/>
</dbReference>
<dbReference type="PANTHER" id="PTHR43765">
    <property type="entry name" value="2-DEHYDROPANTOATE 2-REDUCTASE-RELATED"/>
    <property type="match status" value="1"/>
</dbReference>
<evidence type="ECO:0000259" key="12">
    <source>
        <dbReference type="Pfam" id="PF02558"/>
    </source>
</evidence>
<protein>
    <recommendedName>
        <fullName evidence="5 11">2-dehydropantoate 2-reductase</fullName>
        <ecNumber evidence="4 11">1.1.1.169</ecNumber>
    </recommendedName>
    <alternativeName>
        <fullName evidence="9 11">Ketopantoate reductase</fullName>
    </alternativeName>
</protein>
<dbReference type="GO" id="GO:0005737">
    <property type="term" value="C:cytoplasm"/>
    <property type="evidence" value="ECO:0007669"/>
    <property type="project" value="TreeGrafter"/>
</dbReference>